<dbReference type="AlphaFoldDB" id="A0A543K4S1"/>
<dbReference type="Proteomes" id="UP000320582">
    <property type="component" value="Unassembled WGS sequence"/>
</dbReference>
<protein>
    <submittedName>
        <fullName evidence="2">Uncharacterized protein</fullName>
    </submittedName>
</protein>
<evidence type="ECO:0000256" key="1">
    <source>
        <dbReference type="SAM" id="Phobius"/>
    </source>
</evidence>
<keyword evidence="1" id="KW-0472">Membrane</keyword>
<name>A0A543K4S1_9RHOB</name>
<reference evidence="2 3" key="1">
    <citation type="submission" date="2019-06" db="EMBL/GenBank/DDBJ databases">
        <title>Genomic Encyclopedia of Archaeal and Bacterial Type Strains, Phase II (KMG-II): from individual species to whole genera.</title>
        <authorList>
            <person name="Goeker M."/>
        </authorList>
    </citation>
    <scope>NUCLEOTIDE SEQUENCE [LARGE SCALE GENOMIC DNA]</scope>
    <source>
        <strain evidence="2 3">DSM 18423</strain>
    </source>
</reference>
<gene>
    <name evidence="2" type="ORF">BD293_3989</name>
</gene>
<proteinExistence type="predicted"/>
<keyword evidence="1" id="KW-0812">Transmembrane</keyword>
<dbReference type="RefSeq" id="WP_211841091.1">
    <property type="nucleotide sequence ID" value="NZ_VFPT01000003.1"/>
</dbReference>
<evidence type="ECO:0000313" key="2">
    <source>
        <dbReference type="EMBL" id="TQM90072.1"/>
    </source>
</evidence>
<organism evidence="2 3">
    <name type="scientific">Roseinatronobacter monicus</name>
    <dbReference type="NCBI Taxonomy" id="393481"/>
    <lineage>
        <taxon>Bacteria</taxon>
        <taxon>Pseudomonadati</taxon>
        <taxon>Pseudomonadota</taxon>
        <taxon>Alphaproteobacteria</taxon>
        <taxon>Rhodobacterales</taxon>
        <taxon>Paracoccaceae</taxon>
        <taxon>Roseinatronobacter</taxon>
    </lineage>
</organism>
<sequence length="51" mass="5623">MTHCFSAMAWFGPSWTLTVTLILAAVALTYLVTRRADAQHGEAIGNERRTS</sequence>
<feature type="transmembrane region" description="Helical" evidence="1">
    <location>
        <begin position="12"/>
        <end position="32"/>
    </location>
</feature>
<evidence type="ECO:0000313" key="3">
    <source>
        <dbReference type="Proteomes" id="UP000320582"/>
    </source>
</evidence>
<dbReference type="EMBL" id="VFPT01000003">
    <property type="protein sequence ID" value="TQM90072.1"/>
    <property type="molecule type" value="Genomic_DNA"/>
</dbReference>
<keyword evidence="3" id="KW-1185">Reference proteome</keyword>
<keyword evidence="1" id="KW-1133">Transmembrane helix</keyword>
<accession>A0A543K4S1</accession>
<comment type="caution">
    <text evidence="2">The sequence shown here is derived from an EMBL/GenBank/DDBJ whole genome shotgun (WGS) entry which is preliminary data.</text>
</comment>